<comment type="catalytic activity">
    <reaction evidence="11">
        <text>(S)-methylmalonyl-CoA + H(+) = propanoyl-CoA + CO2</text>
        <dbReference type="Rhea" id="RHEA:61340"/>
        <dbReference type="ChEBI" id="CHEBI:15378"/>
        <dbReference type="ChEBI" id="CHEBI:16526"/>
        <dbReference type="ChEBI" id="CHEBI:57327"/>
        <dbReference type="ChEBI" id="CHEBI:57392"/>
        <dbReference type="EC" id="4.1.1.94"/>
    </reaction>
    <physiologicalReaction direction="left-to-right" evidence="11">
        <dbReference type="Rhea" id="RHEA:61341"/>
    </physiologicalReaction>
</comment>
<keyword evidence="15" id="KW-1185">Reference proteome</keyword>
<evidence type="ECO:0000256" key="6">
    <source>
        <dbReference type="ARBA" id="ARBA00036541"/>
    </source>
</evidence>
<dbReference type="PROSITE" id="PS00166">
    <property type="entry name" value="ENOYL_COA_HYDRATASE"/>
    <property type="match status" value="1"/>
</dbReference>
<evidence type="ECO:0000256" key="3">
    <source>
        <dbReference type="ARBA" id="ARBA00022490"/>
    </source>
</evidence>
<name>A0A1H3AWL8_9BACI</name>
<evidence type="ECO:0000256" key="13">
    <source>
        <dbReference type="RuleBase" id="RU003707"/>
    </source>
</evidence>
<dbReference type="InterPro" id="IPR018376">
    <property type="entry name" value="Enoyl-CoA_hyd/isom_CS"/>
</dbReference>
<evidence type="ECO:0000256" key="7">
    <source>
        <dbReference type="ARBA" id="ARBA00038883"/>
    </source>
</evidence>
<evidence type="ECO:0000256" key="12">
    <source>
        <dbReference type="ARBA" id="ARBA00056546"/>
    </source>
</evidence>
<dbReference type="Gene3D" id="3.90.226.10">
    <property type="entry name" value="2-enoyl-CoA Hydratase, Chain A, domain 1"/>
    <property type="match status" value="1"/>
</dbReference>
<organism evidence="14 15">
    <name type="scientific">Salimicrobium album</name>
    <dbReference type="NCBI Taxonomy" id="50717"/>
    <lineage>
        <taxon>Bacteria</taxon>
        <taxon>Bacillati</taxon>
        <taxon>Bacillota</taxon>
        <taxon>Bacilli</taxon>
        <taxon>Bacillales</taxon>
        <taxon>Bacillaceae</taxon>
        <taxon>Salimicrobium</taxon>
    </lineage>
</organism>
<dbReference type="SUPFAM" id="SSF52096">
    <property type="entry name" value="ClpP/crotonase"/>
    <property type="match status" value="1"/>
</dbReference>
<protein>
    <recommendedName>
        <fullName evidence="8">Ethylmalonyl-CoA decarboxylase</fullName>
        <ecNumber evidence="7">4.1.1.94</ecNumber>
    </recommendedName>
    <alternativeName>
        <fullName evidence="10">Enoyl-CoA hydratase domain-containing protein 1</fullName>
    </alternativeName>
    <alternativeName>
        <fullName evidence="9">Methylmalonyl-CoA decarboxylase</fullName>
    </alternativeName>
</protein>
<accession>A0A1H3AWL8</accession>
<evidence type="ECO:0000256" key="10">
    <source>
        <dbReference type="ARBA" id="ARBA00042182"/>
    </source>
</evidence>
<evidence type="ECO:0000256" key="11">
    <source>
        <dbReference type="ARBA" id="ARBA00047446"/>
    </source>
</evidence>
<dbReference type="PANTHER" id="PTHR11941:SF27">
    <property type="entry name" value="ETHYLMALONYL-COA DECARBOXYLASE"/>
    <property type="match status" value="1"/>
</dbReference>
<gene>
    <name evidence="14" type="ORF">SAMN04488081_0220</name>
</gene>
<comment type="caution">
    <text evidence="14">The sequence shown here is derived from an EMBL/GenBank/DDBJ whole genome shotgun (WGS) entry which is preliminary data.</text>
</comment>
<dbReference type="CDD" id="cd06558">
    <property type="entry name" value="crotonase-like"/>
    <property type="match status" value="1"/>
</dbReference>
<evidence type="ECO:0000256" key="4">
    <source>
        <dbReference type="ARBA" id="ARBA00023239"/>
    </source>
</evidence>
<evidence type="ECO:0000256" key="9">
    <source>
        <dbReference type="ARBA" id="ARBA00042052"/>
    </source>
</evidence>
<dbReference type="RefSeq" id="WP_093104976.1">
    <property type="nucleotide sequence ID" value="NZ_FNOS01000001.1"/>
</dbReference>
<dbReference type="EC" id="4.1.1.94" evidence="7"/>
<proteinExistence type="inferred from homology"/>
<comment type="catalytic activity">
    <reaction evidence="6">
        <text>(2R)-ethylmalonyl-CoA + H(+) = butanoyl-CoA + CO2</text>
        <dbReference type="Rhea" id="RHEA:59540"/>
        <dbReference type="ChEBI" id="CHEBI:15378"/>
        <dbReference type="ChEBI" id="CHEBI:16526"/>
        <dbReference type="ChEBI" id="CHEBI:57371"/>
        <dbReference type="ChEBI" id="CHEBI:85316"/>
        <dbReference type="EC" id="4.1.1.94"/>
    </reaction>
    <physiologicalReaction direction="left-to-right" evidence="6">
        <dbReference type="Rhea" id="RHEA:59541"/>
    </physiologicalReaction>
</comment>
<dbReference type="Proteomes" id="UP000198647">
    <property type="component" value="Unassembled WGS sequence"/>
</dbReference>
<reference evidence="14 15" key="1">
    <citation type="submission" date="2016-10" db="EMBL/GenBank/DDBJ databases">
        <authorList>
            <person name="Varghese N."/>
            <person name="Submissions S."/>
        </authorList>
    </citation>
    <scope>NUCLEOTIDE SEQUENCE [LARGE SCALE GENOMIC DNA]</scope>
    <source>
        <strain evidence="14 15">DSM 20748</strain>
    </source>
</reference>
<evidence type="ECO:0000256" key="8">
    <source>
        <dbReference type="ARBA" id="ARBA00039903"/>
    </source>
</evidence>
<comment type="similarity">
    <text evidence="2 13">Belongs to the enoyl-CoA hydratase/isomerase family.</text>
</comment>
<dbReference type="EMBL" id="FNOS01000001">
    <property type="protein sequence ID" value="SDX34106.1"/>
    <property type="molecule type" value="Genomic_DNA"/>
</dbReference>
<sequence>METVYVTYEEDVAVVTLNREDKRNAVSRQMTMELRQITEEIKANEQVKALVLTSRGERAFCSGGDLKELHGDLSEEEAYTVLSPMKELLYEIATLPVPTLAYLNGEARGGGCELATACDIRIGKEGSRFGFVQGKLGIVPGWGGGALLYERISPVQAFHWLTASEVIDAEEAKQLGWLQGLANELDLGIFTNRSKEQLRFWKKQLMENIDTSVLYRKMEEETRQSAALWPSKAHKKAVNAFFSRKNQ</sequence>
<dbReference type="InterPro" id="IPR001753">
    <property type="entry name" value="Enoyl-CoA_hydra/iso"/>
</dbReference>
<dbReference type="InterPro" id="IPR029045">
    <property type="entry name" value="ClpP/crotonase-like_dom_sf"/>
</dbReference>
<evidence type="ECO:0000313" key="15">
    <source>
        <dbReference type="Proteomes" id="UP000198647"/>
    </source>
</evidence>
<dbReference type="Pfam" id="PF00378">
    <property type="entry name" value="ECH_1"/>
    <property type="match status" value="1"/>
</dbReference>
<evidence type="ECO:0000256" key="1">
    <source>
        <dbReference type="ARBA" id="ARBA00004514"/>
    </source>
</evidence>
<evidence type="ECO:0000256" key="2">
    <source>
        <dbReference type="ARBA" id="ARBA00005254"/>
    </source>
</evidence>
<keyword evidence="3" id="KW-0963">Cytoplasm</keyword>
<comment type="subcellular location">
    <subcellularLocation>
        <location evidence="1">Cytoplasm</location>
        <location evidence="1">Cytosol</location>
    </subcellularLocation>
</comment>
<dbReference type="PANTHER" id="PTHR11941">
    <property type="entry name" value="ENOYL-COA HYDRATASE-RELATED"/>
    <property type="match status" value="1"/>
</dbReference>
<evidence type="ECO:0000256" key="5">
    <source>
        <dbReference type="ARBA" id="ARBA00036343"/>
    </source>
</evidence>
<keyword evidence="4" id="KW-0456">Lyase</keyword>
<comment type="function">
    <text evidence="12">Decarboxylates ethylmalonyl-CoA, a potentially toxic metabolite, to form butyryl-CoA, suggesting it might be involved in metabolite proofreading. Acts preferentially on (S)-ethylmalonyl-CoA but also has some activity on the (R)-isomer. Also has methylmalonyl-CoA decarboxylase activity at lower level.</text>
</comment>
<evidence type="ECO:0000313" key="14">
    <source>
        <dbReference type="EMBL" id="SDX34106.1"/>
    </source>
</evidence>
<comment type="catalytic activity">
    <reaction evidence="5">
        <text>(2S)-ethylmalonyl-CoA + H(+) = butanoyl-CoA + CO2</text>
        <dbReference type="Rhea" id="RHEA:32131"/>
        <dbReference type="ChEBI" id="CHEBI:15378"/>
        <dbReference type="ChEBI" id="CHEBI:16526"/>
        <dbReference type="ChEBI" id="CHEBI:57371"/>
        <dbReference type="ChEBI" id="CHEBI:60909"/>
        <dbReference type="EC" id="4.1.1.94"/>
    </reaction>
    <physiologicalReaction direction="left-to-right" evidence="5">
        <dbReference type="Rhea" id="RHEA:32132"/>
    </physiologicalReaction>
</comment>